<proteinExistence type="predicted"/>
<dbReference type="EMBL" id="JAGIYQ010000004">
    <property type="protein sequence ID" value="MBP0724966.1"/>
    <property type="molecule type" value="Genomic_DNA"/>
</dbReference>
<protein>
    <submittedName>
        <fullName evidence="1">Uncharacterized protein</fullName>
    </submittedName>
</protein>
<evidence type="ECO:0000313" key="1">
    <source>
        <dbReference type="EMBL" id="MBP0724966.1"/>
    </source>
</evidence>
<dbReference type="AlphaFoldDB" id="A0A940SJ03"/>
<dbReference type="RefSeq" id="WP_209404054.1">
    <property type="nucleotide sequence ID" value="NZ_JAGIYQ010000004.1"/>
</dbReference>
<reference evidence="1" key="1">
    <citation type="submission" date="2021-04" db="EMBL/GenBank/DDBJ databases">
        <title>Genome seq and assembly of Bacillus sp.</title>
        <authorList>
            <person name="Chhetri G."/>
        </authorList>
    </citation>
    <scope>NUCLEOTIDE SEQUENCE</scope>
    <source>
        <strain evidence="1">RG28</strain>
    </source>
</reference>
<dbReference type="Proteomes" id="UP000682134">
    <property type="component" value="Unassembled WGS sequence"/>
</dbReference>
<accession>A0A940SJ03</accession>
<keyword evidence="2" id="KW-1185">Reference proteome</keyword>
<name>A0A940SJ03_9BACI</name>
<sequence length="153" mass="17792">MEKVKVTINIAIMIEELRKQGVSTDEILSLLHKGDPKNFDEYGKGFPDWESFIGFYEKNQEHAVKAIEEGYCLTFLTKGSLQTLLRIKFDLQPESDYQVHEKYLDEIKMTTENFTLLKSLLAPNWVINKECFDQEKGVHVLRIELVQHTKQGV</sequence>
<evidence type="ECO:0000313" key="2">
    <source>
        <dbReference type="Proteomes" id="UP000682134"/>
    </source>
</evidence>
<comment type="caution">
    <text evidence="1">The sequence shown here is derived from an EMBL/GenBank/DDBJ whole genome shotgun (WGS) entry which is preliminary data.</text>
</comment>
<organism evidence="1 2">
    <name type="scientific">Gottfriedia endophytica</name>
    <dbReference type="NCBI Taxonomy" id="2820819"/>
    <lineage>
        <taxon>Bacteria</taxon>
        <taxon>Bacillati</taxon>
        <taxon>Bacillota</taxon>
        <taxon>Bacilli</taxon>
        <taxon>Bacillales</taxon>
        <taxon>Bacillaceae</taxon>
        <taxon>Gottfriedia</taxon>
    </lineage>
</organism>
<gene>
    <name evidence="1" type="ORF">J5Y03_07155</name>
</gene>